<evidence type="ECO:0000256" key="2">
    <source>
        <dbReference type="ARBA" id="ARBA00022517"/>
    </source>
</evidence>
<evidence type="ECO:0000313" key="11">
    <source>
        <dbReference type="Proteomes" id="UP000318927"/>
    </source>
</evidence>
<keyword evidence="3 9" id="KW-0698">rRNA processing</keyword>
<dbReference type="Pfam" id="PF02130">
    <property type="entry name" value="YbeY"/>
    <property type="match status" value="1"/>
</dbReference>
<evidence type="ECO:0000256" key="9">
    <source>
        <dbReference type="HAMAP-Rule" id="MF_00009"/>
    </source>
</evidence>
<dbReference type="GO" id="GO:0004222">
    <property type="term" value="F:metalloendopeptidase activity"/>
    <property type="evidence" value="ECO:0007669"/>
    <property type="project" value="InterPro"/>
</dbReference>
<evidence type="ECO:0000256" key="5">
    <source>
        <dbReference type="ARBA" id="ARBA00022723"/>
    </source>
</evidence>
<sequence>MKKSDIELSIDNQTEFKIEFKKELIQIILNLAKYFNIEKHINVDLTIVNNEEIQKLNKEYRGKDYATDILSFDFGNDGLYDTLPFVHLGELVVSYEKVIAQANEFNHSVKREFCYLFTHGLVHLMGYDHEEENERIEMNRIVDEIFNPLNITRED</sequence>
<keyword evidence="8 9" id="KW-0862">Zinc</keyword>
<dbReference type="EC" id="3.1.-.-" evidence="9"/>
<comment type="function">
    <text evidence="9">Single strand-specific metallo-endoribonuclease involved in late-stage 70S ribosome quality control and in maturation of the 3' terminus of the 16S rRNA.</text>
</comment>
<dbReference type="Proteomes" id="UP000318927">
    <property type="component" value="Chromosome"/>
</dbReference>
<keyword evidence="7 9" id="KW-0378">Hydrolase</keyword>
<dbReference type="GO" id="GO:0005737">
    <property type="term" value="C:cytoplasm"/>
    <property type="evidence" value="ECO:0007669"/>
    <property type="project" value="UniProtKB-SubCell"/>
</dbReference>
<keyword evidence="5 9" id="KW-0479">Metal-binding</keyword>
<dbReference type="PROSITE" id="PS01306">
    <property type="entry name" value="UPF0054"/>
    <property type="match status" value="1"/>
</dbReference>
<dbReference type="RefSeq" id="WP_146368469.1">
    <property type="nucleotide sequence ID" value="NZ_CP042295.1"/>
</dbReference>
<dbReference type="EMBL" id="CP042295">
    <property type="protein sequence ID" value="QDY86879.1"/>
    <property type="molecule type" value="Genomic_DNA"/>
</dbReference>
<dbReference type="GO" id="GO:0008270">
    <property type="term" value="F:zinc ion binding"/>
    <property type="evidence" value="ECO:0007669"/>
    <property type="project" value="UniProtKB-UniRule"/>
</dbReference>
<evidence type="ECO:0000256" key="4">
    <source>
        <dbReference type="ARBA" id="ARBA00022722"/>
    </source>
</evidence>
<gene>
    <name evidence="9 10" type="primary">ybeY</name>
    <name evidence="10" type="ORF">FRW55_01735</name>
</gene>
<dbReference type="SUPFAM" id="SSF55486">
    <property type="entry name" value="Metalloproteases ('zincins'), catalytic domain"/>
    <property type="match status" value="1"/>
</dbReference>
<keyword evidence="9" id="KW-0963">Cytoplasm</keyword>
<evidence type="ECO:0000313" key="10">
    <source>
        <dbReference type="EMBL" id="QDY86879.1"/>
    </source>
</evidence>
<comment type="cofactor">
    <cofactor evidence="9">
        <name>Zn(2+)</name>
        <dbReference type="ChEBI" id="CHEBI:29105"/>
    </cofactor>
    <text evidence="9">Binds 1 zinc ion.</text>
</comment>
<feature type="binding site" evidence="9">
    <location>
        <position position="123"/>
    </location>
    <ligand>
        <name>Zn(2+)</name>
        <dbReference type="ChEBI" id="CHEBI:29105"/>
        <note>catalytic</note>
    </ligand>
</feature>
<dbReference type="AlphaFoldDB" id="A0A5B8JXB2"/>
<keyword evidence="2 9" id="KW-0690">Ribosome biogenesis</keyword>
<accession>A0A5B8JXB2</accession>
<feature type="binding site" evidence="9">
    <location>
        <position position="129"/>
    </location>
    <ligand>
        <name>Zn(2+)</name>
        <dbReference type="ChEBI" id="CHEBI:29105"/>
        <note>catalytic</note>
    </ligand>
</feature>
<dbReference type="GO" id="GO:0006364">
    <property type="term" value="P:rRNA processing"/>
    <property type="evidence" value="ECO:0007669"/>
    <property type="project" value="UniProtKB-UniRule"/>
</dbReference>
<dbReference type="KEGG" id="mans:FRW55_01735"/>
<keyword evidence="6 9" id="KW-0255">Endonuclease</keyword>
<evidence type="ECO:0000256" key="3">
    <source>
        <dbReference type="ARBA" id="ARBA00022552"/>
    </source>
</evidence>
<keyword evidence="4 9" id="KW-0540">Nuclease</keyword>
<dbReference type="Gene3D" id="3.40.390.30">
    <property type="entry name" value="Metalloproteases ('zincins'), catalytic domain"/>
    <property type="match status" value="1"/>
</dbReference>
<dbReference type="InterPro" id="IPR020549">
    <property type="entry name" value="YbeY_CS"/>
</dbReference>
<evidence type="ECO:0000256" key="7">
    <source>
        <dbReference type="ARBA" id="ARBA00022801"/>
    </source>
</evidence>
<organism evidence="10 11">
    <name type="scientific">Mycoplasma anserisalpingitidis</name>
    <dbReference type="NCBI Taxonomy" id="519450"/>
    <lineage>
        <taxon>Bacteria</taxon>
        <taxon>Bacillati</taxon>
        <taxon>Mycoplasmatota</taxon>
        <taxon>Mollicutes</taxon>
        <taxon>Mycoplasmataceae</taxon>
        <taxon>Mycoplasma</taxon>
    </lineage>
</organism>
<dbReference type="InterPro" id="IPR002036">
    <property type="entry name" value="YbeY"/>
</dbReference>
<evidence type="ECO:0000256" key="8">
    <source>
        <dbReference type="ARBA" id="ARBA00022833"/>
    </source>
</evidence>
<name>A0A5B8JXB2_9MOLU</name>
<reference evidence="10 11" key="1">
    <citation type="journal article" date="2019" name="Microbiol. Resour. Announc.">
        <title>Complete Genome Sequences of Three Mycoplasma anserisalpingitis (Mycoplasma sp. 1220) Strains.</title>
        <authorList>
            <person name="Grozner D."/>
            <person name="Forro B."/>
            <person name="Kovacs A.B."/>
            <person name="Marton S."/>
            <person name="Banyai K."/>
            <person name="Kreizinger Z."/>
            <person name="Sulyok K.M."/>
            <person name="Gyuranecz M."/>
        </authorList>
    </citation>
    <scope>NUCLEOTIDE SEQUENCE [LARGE SCALE GENOMIC DNA]</scope>
    <source>
        <strain evidence="10 11">ATCC:BAA-2147</strain>
    </source>
</reference>
<evidence type="ECO:0000256" key="1">
    <source>
        <dbReference type="ARBA" id="ARBA00010875"/>
    </source>
</evidence>
<dbReference type="PANTHER" id="PTHR46986">
    <property type="entry name" value="ENDORIBONUCLEASE YBEY, CHLOROPLASTIC"/>
    <property type="match status" value="1"/>
</dbReference>
<comment type="subcellular location">
    <subcellularLocation>
        <location evidence="9">Cytoplasm</location>
    </subcellularLocation>
</comment>
<keyword evidence="11" id="KW-1185">Reference proteome</keyword>
<dbReference type="GO" id="GO:0004521">
    <property type="term" value="F:RNA endonuclease activity"/>
    <property type="evidence" value="ECO:0007669"/>
    <property type="project" value="UniProtKB-UniRule"/>
</dbReference>
<protein>
    <recommendedName>
        <fullName evidence="9">Endoribonuclease YbeY</fullName>
        <ecNumber evidence="9">3.1.-.-</ecNumber>
    </recommendedName>
</protein>
<dbReference type="InterPro" id="IPR023091">
    <property type="entry name" value="MetalPrtase_cat_dom_sf_prd"/>
</dbReference>
<dbReference type="OrthoDB" id="9807740at2"/>
<dbReference type="HAMAP" id="MF_00009">
    <property type="entry name" value="Endoribonucl_YbeY"/>
    <property type="match status" value="1"/>
</dbReference>
<dbReference type="PANTHER" id="PTHR46986:SF1">
    <property type="entry name" value="ENDORIBONUCLEASE YBEY, CHLOROPLASTIC"/>
    <property type="match status" value="1"/>
</dbReference>
<evidence type="ECO:0000256" key="6">
    <source>
        <dbReference type="ARBA" id="ARBA00022759"/>
    </source>
</evidence>
<proteinExistence type="inferred from homology"/>
<dbReference type="NCBIfam" id="TIGR00043">
    <property type="entry name" value="rRNA maturation RNase YbeY"/>
    <property type="match status" value="1"/>
</dbReference>
<feature type="binding site" evidence="9">
    <location>
        <position position="119"/>
    </location>
    <ligand>
        <name>Zn(2+)</name>
        <dbReference type="ChEBI" id="CHEBI:29105"/>
        <note>catalytic</note>
    </ligand>
</feature>
<comment type="similarity">
    <text evidence="1 9">Belongs to the endoribonuclease YbeY family.</text>
</comment>